<dbReference type="OrthoDB" id="9768004at2"/>
<feature type="domain" description="Sulfatase-modifying factor enzyme-like" evidence="1">
    <location>
        <begin position="38"/>
        <end position="316"/>
    </location>
</feature>
<dbReference type="Pfam" id="PF03781">
    <property type="entry name" value="FGE-sulfatase"/>
    <property type="match status" value="1"/>
</dbReference>
<dbReference type="InterPro" id="IPR051043">
    <property type="entry name" value="Sulfatase_Mod_Factor_Kinase"/>
</dbReference>
<name>W4QEL7_9BACI</name>
<dbReference type="PANTHER" id="PTHR23150:SF19">
    <property type="entry name" value="FORMYLGLYCINE-GENERATING ENZYME"/>
    <property type="match status" value="1"/>
</dbReference>
<evidence type="ECO:0000313" key="3">
    <source>
        <dbReference type="Proteomes" id="UP000018895"/>
    </source>
</evidence>
<accession>W4QEL7</accession>
<dbReference type="InterPro" id="IPR005532">
    <property type="entry name" value="SUMF_dom"/>
</dbReference>
<dbReference type="GO" id="GO:0120147">
    <property type="term" value="F:formylglycine-generating oxidase activity"/>
    <property type="evidence" value="ECO:0007669"/>
    <property type="project" value="TreeGrafter"/>
</dbReference>
<dbReference type="InterPro" id="IPR016187">
    <property type="entry name" value="CTDL_fold"/>
</dbReference>
<dbReference type="PANTHER" id="PTHR23150">
    <property type="entry name" value="SULFATASE MODIFYING FACTOR 1, 2"/>
    <property type="match status" value="1"/>
</dbReference>
<dbReference type="SUPFAM" id="SSF56436">
    <property type="entry name" value="C-type lectin-like"/>
    <property type="match status" value="1"/>
</dbReference>
<sequence length="319" mass="36240">MKEKACCSAKRNLFPLSEKETINVPFIPVPNHPKHRDNLINLPGGEFLMGTDDKDGFPTDGEGPVRKVYIPPFAVDRYTVTNAEYQEFIQETGYQTDAERFGWSFVFHLLVPEQEKKHVAGSPQNTPWWLAVNGACWKYPEGKSTSIEERLNHPVIHVSWNDAIAYCNWSGKRLLSEAEWEYAARGGLIQKKYPWGNKLTYKNKHLCNIWQGEFPIKNTVKDGYFSTAPVDTFEPNGFGLYNVAGNVWEWCQDWFSADHPNADLLQNPIGPSKGTEKVMKGGSYLCHQSYCNRYRVAARTKNTPDSSTGNMGFRCAVDL</sequence>
<dbReference type="STRING" id="1236971.JCM9152_1183"/>
<evidence type="ECO:0000259" key="1">
    <source>
        <dbReference type="Pfam" id="PF03781"/>
    </source>
</evidence>
<comment type="caution">
    <text evidence="2">The sequence shown here is derived from an EMBL/GenBank/DDBJ whole genome shotgun (WGS) entry which is preliminary data.</text>
</comment>
<dbReference type="Gene3D" id="3.90.1580.10">
    <property type="entry name" value="paralog of FGE (formylglycine-generating enzyme)"/>
    <property type="match status" value="1"/>
</dbReference>
<dbReference type="Proteomes" id="UP000018895">
    <property type="component" value="Unassembled WGS sequence"/>
</dbReference>
<gene>
    <name evidence="2" type="ORF">JCM9152_1183</name>
</gene>
<proteinExistence type="predicted"/>
<dbReference type="RefSeq" id="WP_035341776.1">
    <property type="nucleotide sequence ID" value="NZ_BAUU01000007.1"/>
</dbReference>
<evidence type="ECO:0000313" key="2">
    <source>
        <dbReference type="EMBL" id="GAE29799.1"/>
    </source>
</evidence>
<reference evidence="2" key="1">
    <citation type="journal article" date="2014" name="Genome Announc.">
        <title>Draft Genome Sequences of Three Alkaliphilic Bacillus Strains, Bacillus wakoensis JCM 9140T, Bacillus akibai JCM 9157T, and Bacillus hemicellulosilyticus JCM 9152T.</title>
        <authorList>
            <person name="Yuki M."/>
            <person name="Oshima K."/>
            <person name="Suda W."/>
            <person name="Oshida Y."/>
            <person name="Kitamura K."/>
            <person name="Iida T."/>
            <person name="Hattori M."/>
            <person name="Ohkuma M."/>
        </authorList>
    </citation>
    <scope>NUCLEOTIDE SEQUENCE [LARGE SCALE GENOMIC DNA]</scope>
    <source>
        <strain evidence="2">JCM 9152</strain>
    </source>
</reference>
<dbReference type="InterPro" id="IPR042095">
    <property type="entry name" value="SUMF_sf"/>
</dbReference>
<dbReference type="EMBL" id="BAUU01000007">
    <property type="protein sequence ID" value="GAE29799.1"/>
    <property type="molecule type" value="Genomic_DNA"/>
</dbReference>
<organism evidence="2 3">
    <name type="scientific">Halalkalibacter hemicellulosilyticusJCM 9152</name>
    <dbReference type="NCBI Taxonomy" id="1236971"/>
    <lineage>
        <taxon>Bacteria</taxon>
        <taxon>Bacillati</taxon>
        <taxon>Bacillota</taxon>
        <taxon>Bacilli</taxon>
        <taxon>Bacillales</taxon>
        <taxon>Bacillaceae</taxon>
        <taxon>Halalkalibacter</taxon>
    </lineage>
</organism>
<keyword evidence="3" id="KW-1185">Reference proteome</keyword>
<protein>
    <submittedName>
        <fullName evidence="2">Sulfatase modifying factor 1</fullName>
    </submittedName>
</protein>
<dbReference type="AlphaFoldDB" id="W4QEL7"/>